<comment type="catalytic activity">
    <reaction evidence="1 10">
        <text>[(1-&gt;4)-alpha-D-glucosyl](n) + phosphate = [(1-&gt;4)-alpha-D-glucosyl](n-1) + alpha-D-glucose 1-phosphate</text>
        <dbReference type="Rhea" id="RHEA:41732"/>
        <dbReference type="Rhea" id="RHEA-COMP:9584"/>
        <dbReference type="Rhea" id="RHEA-COMP:9586"/>
        <dbReference type="ChEBI" id="CHEBI:15444"/>
        <dbReference type="ChEBI" id="CHEBI:43474"/>
        <dbReference type="ChEBI" id="CHEBI:58601"/>
        <dbReference type="EC" id="2.4.1.1"/>
    </reaction>
</comment>
<keyword evidence="6 9" id="KW-0663">Pyridoxal phosphate</keyword>
<dbReference type="InterPro" id="IPR011833">
    <property type="entry name" value="Glycg_phsphrylas"/>
</dbReference>
<dbReference type="PANTHER" id="PTHR11468:SF3">
    <property type="entry name" value="GLYCOGEN PHOSPHORYLASE, LIVER FORM"/>
    <property type="match status" value="1"/>
</dbReference>
<evidence type="ECO:0000256" key="9">
    <source>
        <dbReference type="PIRSR" id="PIRSR000460-1"/>
    </source>
</evidence>
<dbReference type="Pfam" id="PF00343">
    <property type="entry name" value="Phosphorylase"/>
    <property type="match status" value="1"/>
</dbReference>
<dbReference type="NCBIfam" id="TIGR02093">
    <property type="entry name" value="P_ylase"/>
    <property type="match status" value="1"/>
</dbReference>
<dbReference type="Proteomes" id="UP000824109">
    <property type="component" value="Unassembled WGS sequence"/>
</dbReference>
<evidence type="ECO:0000256" key="2">
    <source>
        <dbReference type="ARBA" id="ARBA00001933"/>
    </source>
</evidence>
<evidence type="ECO:0000256" key="8">
    <source>
        <dbReference type="ARBA" id="ARBA00025174"/>
    </source>
</evidence>
<dbReference type="CDD" id="cd04300">
    <property type="entry name" value="GT35_Glycogen_Phosphorylase"/>
    <property type="match status" value="1"/>
</dbReference>
<evidence type="ECO:0000256" key="4">
    <source>
        <dbReference type="ARBA" id="ARBA00022676"/>
    </source>
</evidence>
<dbReference type="GO" id="GO:0005980">
    <property type="term" value="P:glycogen catabolic process"/>
    <property type="evidence" value="ECO:0007669"/>
    <property type="project" value="TreeGrafter"/>
</dbReference>
<name>A0A9D1SE90_9FIRM</name>
<comment type="function">
    <text evidence="10">Allosteric enzyme that catalyzes the rate-limiting step in glycogen catabolism, the phosphorolytic cleavage of glycogen to produce glucose-1-phosphate, and plays a central role in maintaining cellular and organismal glucose homeostasis.</text>
</comment>
<dbReference type="PROSITE" id="PS00102">
    <property type="entry name" value="PHOSPHORYLASE"/>
    <property type="match status" value="1"/>
</dbReference>
<evidence type="ECO:0000313" key="12">
    <source>
        <dbReference type="Proteomes" id="UP000824109"/>
    </source>
</evidence>
<dbReference type="EC" id="2.4.1.1" evidence="10"/>
<comment type="similarity">
    <text evidence="3 10">Belongs to the glycogen phosphorylase family.</text>
</comment>
<evidence type="ECO:0000256" key="1">
    <source>
        <dbReference type="ARBA" id="ARBA00001275"/>
    </source>
</evidence>
<protein>
    <recommendedName>
        <fullName evidence="10">Alpha-1,4 glucan phosphorylase</fullName>
        <ecNumber evidence="10">2.4.1.1</ecNumber>
    </recommendedName>
</protein>
<dbReference type="InterPro" id="IPR035090">
    <property type="entry name" value="Pyridoxal_P_attach_site"/>
</dbReference>
<accession>A0A9D1SE90</accession>
<comment type="cofactor">
    <cofactor evidence="2 10">
        <name>pyridoxal 5'-phosphate</name>
        <dbReference type="ChEBI" id="CHEBI:597326"/>
    </cofactor>
</comment>
<proteinExistence type="inferred from homology"/>
<dbReference type="GO" id="GO:0030170">
    <property type="term" value="F:pyridoxal phosphate binding"/>
    <property type="evidence" value="ECO:0007669"/>
    <property type="project" value="InterPro"/>
</dbReference>
<dbReference type="GO" id="GO:0008184">
    <property type="term" value="F:glycogen phosphorylase activity"/>
    <property type="evidence" value="ECO:0007669"/>
    <property type="project" value="InterPro"/>
</dbReference>
<evidence type="ECO:0000256" key="6">
    <source>
        <dbReference type="ARBA" id="ARBA00022898"/>
    </source>
</evidence>
<reference evidence="11" key="1">
    <citation type="submission" date="2020-10" db="EMBL/GenBank/DDBJ databases">
        <authorList>
            <person name="Gilroy R."/>
        </authorList>
    </citation>
    <scope>NUCLEOTIDE SEQUENCE</scope>
    <source>
        <strain evidence="11">USAMLcec3-3695</strain>
    </source>
</reference>
<evidence type="ECO:0000256" key="7">
    <source>
        <dbReference type="ARBA" id="ARBA00023277"/>
    </source>
</evidence>
<comment type="caution">
    <text evidence="11">The sequence shown here is derived from an EMBL/GenBank/DDBJ whole genome shotgun (WGS) entry which is preliminary data.</text>
</comment>
<gene>
    <name evidence="11" type="ORF">IAA61_03755</name>
</gene>
<evidence type="ECO:0000256" key="5">
    <source>
        <dbReference type="ARBA" id="ARBA00022679"/>
    </source>
</evidence>
<dbReference type="AlphaFoldDB" id="A0A9D1SE90"/>
<keyword evidence="5 10" id="KW-0808">Transferase</keyword>
<comment type="function">
    <text evidence="8">Phosphorylase is an important allosteric enzyme in carbohydrate metabolism. Enzymes from different sources differ in their regulatory mechanisms and in their natural substrates. However, all known phosphorylases share catalytic and structural properties.</text>
</comment>
<keyword evidence="7 10" id="KW-0119">Carbohydrate metabolism</keyword>
<dbReference type="Gene3D" id="3.40.50.2000">
    <property type="entry name" value="Glycogen Phosphorylase B"/>
    <property type="match status" value="2"/>
</dbReference>
<evidence type="ECO:0000256" key="10">
    <source>
        <dbReference type="RuleBase" id="RU000587"/>
    </source>
</evidence>
<evidence type="ECO:0000256" key="3">
    <source>
        <dbReference type="ARBA" id="ARBA00006047"/>
    </source>
</evidence>
<reference evidence="11" key="2">
    <citation type="journal article" date="2021" name="PeerJ">
        <title>Extensive microbial diversity within the chicken gut microbiome revealed by metagenomics and culture.</title>
        <authorList>
            <person name="Gilroy R."/>
            <person name="Ravi A."/>
            <person name="Getino M."/>
            <person name="Pursley I."/>
            <person name="Horton D.L."/>
            <person name="Alikhan N.F."/>
            <person name="Baker D."/>
            <person name="Gharbi K."/>
            <person name="Hall N."/>
            <person name="Watson M."/>
            <person name="Adriaenssens E.M."/>
            <person name="Foster-Nyarko E."/>
            <person name="Jarju S."/>
            <person name="Secka A."/>
            <person name="Antonio M."/>
            <person name="Oren A."/>
            <person name="Chaudhuri R.R."/>
            <person name="La Ragione R."/>
            <person name="Hildebrand F."/>
            <person name="Pallen M.J."/>
        </authorList>
    </citation>
    <scope>NUCLEOTIDE SEQUENCE</scope>
    <source>
        <strain evidence="11">USAMLcec3-3695</strain>
    </source>
</reference>
<keyword evidence="4 10" id="KW-0328">Glycosyltransferase</keyword>
<dbReference type="PIRSF" id="PIRSF000460">
    <property type="entry name" value="Pprylas_GlgP"/>
    <property type="match status" value="1"/>
</dbReference>
<dbReference type="FunFam" id="3.40.50.2000:FF:000149">
    <property type="entry name" value="Glycogen phosphorylase, muscle form"/>
    <property type="match status" value="1"/>
</dbReference>
<dbReference type="PANTHER" id="PTHR11468">
    <property type="entry name" value="GLYCOGEN PHOSPHORYLASE"/>
    <property type="match status" value="1"/>
</dbReference>
<dbReference type="SUPFAM" id="SSF53756">
    <property type="entry name" value="UDP-Glycosyltransferase/glycogen phosphorylase"/>
    <property type="match status" value="1"/>
</dbReference>
<sequence>MAVKTTKKLTPQQEALKSDIIGKVNRHFGKILEEATPHMIYAACALTVRDRIMEKWAVSHQEVKKEGSKKLYYLSFEFLMGRLLCTNILNLMQTEDYKAVLEDLGYSLEEVAELENDAGLGNGGLGRLAACFIDSLTTLDLPAYGCTLRYEYGLFRQKIVDGYQTELPDSWLEYGNAWEVARPEEAVKVTFGGDVHTTWENGSMKISYSNERSVIAMPYDVPLCGYDSKVVNKLRLWSAKSATDFDMRAFNQGDYVRAMEEKELAEVISKVLYPEDNHTEGKELRLKQQYFLVSATLQWILKEFEMRNGEDWDLLPEKVVIHINDTHPTMAIPEMMRLLMDEKGLGWDEAWEIVTHVFAYTNHTVMSEALEKWPQDMFRRILPRLYMILEEMNRRLMERLEASYPGDSAKHRYMAILADNQVSMANTCLASCFAVNGVSKLHTDILKNDIFKDYYLMDKDRFHAITNGITFRRWIANCNPALTKLIDDTIGEGWLKDADKLSKLADYAEDPVFQKKFDAIKNANKKMVADYILEHNGIKVDPNSIFDIQCKRLHEYKRQMMNVLHILAEYNRILSDKAYAESYYPKTYIFGAKAAPGYKRAKLIIKLINSVGELINNDERINDKIKVVFVENYGVSIAEKLVTAADVSEQISTAGKEASGTGNMKFMLNGAVTVGTMDGANVEMYEQVGDDNIYIFGLRSDEVAARERIPGGDEVKNIYATNAVLRHALEQLIDGSIVPENTNLFMDLYNTLLFGDYGYPDTYMVLRDFEDYMKTQEQISKDYQDRSKWIAKQIMNTAMSGYFSSDRTIREYNDQIWHLEPIK</sequence>
<feature type="modified residue" description="N6-(pyridoxal phosphate)lysine" evidence="9">
    <location>
        <position position="665"/>
    </location>
</feature>
<dbReference type="GO" id="GO:0005737">
    <property type="term" value="C:cytoplasm"/>
    <property type="evidence" value="ECO:0007669"/>
    <property type="project" value="TreeGrafter"/>
</dbReference>
<organism evidence="11 12">
    <name type="scientific">Candidatus Ornithomonoglobus merdipullorum</name>
    <dbReference type="NCBI Taxonomy" id="2840895"/>
    <lineage>
        <taxon>Bacteria</taxon>
        <taxon>Bacillati</taxon>
        <taxon>Bacillota</taxon>
        <taxon>Clostridia</taxon>
        <taxon>Candidatus Ornithomonoglobus</taxon>
    </lineage>
</organism>
<dbReference type="InterPro" id="IPR000811">
    <property type="entry name" value="Glyco_trans_35"/>
</dbReference>
<evidence type="ECO:0000313" key="11">
    <source>
        <dbReference type="EMBL" id="HIU56915.1"/>
    </source>
</evidence>
<dbReference type="EMBL" id="DVNB01000040">
    <property type="protein sequence ID" value="HIU56915.1"/>
    <property type="molecule type" value="Genomic_DNA"/>
</dbReference>